<evidence type="ECO:0000313" key="2">
    <source>
        <dbReference type="EMBL" id="OSX57208.1"/>
    </source>
</evidence>
<name>A0A1X6MLI9_9APHY</name>
<sequence length="100" mass="10782">MGLFDDVVDAFEPPVLIHDDRAEQSFSETTTTTDVQDGGYGGGSDYQQTTETTDVQDGGWGGSDYQQTTTTDVVDQNNGFGGGDYYQQSETTSETVSDGW</sequence>
<dbReference type="GeneID" id="36322141"/>
<feature type="region of interest" description="Disordered" evidence="1">
    <location>
        <begin position="19"/>
        <end position="100"/>
    </location>
</feature>
<dbReference type="RefSeq" id="XP_024334002.1">
    <property type="nucleotide sequence ID" value="XM_024477191.1"/>
</dbReference>
<dbReference type="Proteomes" id="UP000194127">
    <property type="component" value="Unassembled WGS sequence"/>
</dbReference>
<evidence type="ECO:0000313" key="3">
    <source>
        <dbReference type="Proteomes" id="UP000194127"/>
    </source>
</evidence>
<proteinExistence type="predicted"/>
<evidence type="ECO:0000256" key="1">
    <source>
        <dbReference type="SAM" id="MobiDB-lite"/>
    </source>
</evidence>
<keyword evidence="3" id="KW-1185">Reference proteome</keyword>
<gene>
    <name evidence="2" type="ORF">POSPLADRAFT_1037059</name>
</gene>
<dbReference type="EMBL" id="KZ110609">
    <property type="protein sequence ID" value="OSX57208.1"/>
    <property type="molecule type" value="Genomic_DNA"/>
</dbReference>
<accession>A0A1X6MLI9</accession>
<reference evidence="2 3" key="1">
    <citation type="submission" date="2017-04" db="EMBL/GenBank/DDBJ databases">
        <title>Genome Sequence of the Model Brown-Rot Fungus Postia placenta SB12.</title>
        <authorList>
            <consortium name="DOE Joint Genome Institute"/>
            <person name="Gaskell J."/>
            <person name="Kersten P."/>
            <person name="Larrondo L.F."/>
            <person name="Canessa P."/>
            <person name="Martinez D."/>
            <person name="Hibbett D."/>
            <person name="Schmoll M."/>
            <person name="Kubicek C.P."/>
            <person name="Martinez A.T."/>
            <person name="Yadav J."/>
            <person name="Master E."/>
            <person name="Magnuson J.K."/>
            <person name="James T."/>
            <person name="Yaver D."/>
            <person name="Berka R."/>
            <person name="Labutti K."/>
            <person name="Lipzen A."/>
            <person name="Aerts A."/>
            <person name="Barry K."/>
            <person name="Henrissat B."/>
            <person name="Blanchette R."/>
            <person name="Grigoriev I."/>
            <person name="Cullen D."/>
        </authorList>
    </citation>
    <scope>NUCLEOTIDE SEQUENCE [LARGE SCALE GENOMIC DNA]</scope>
    <source>
        <strain evidence="2 3">MAD-698-R-SB12</strain>
    </source>
</reference>
<feature type="compositionally biased region" description="Low complexity" evidence="1">
    <location>
        <begin position="66"/>
        <end position="76"/>
    </location>
</feature>
<dbReference type="AlphaFoldDB" id="A0A1X6MLI9"/>
<feature type="compositionally biased region" description="Polar residues" evidence="1">
    <location>
        <begin position="86"/>
        <end position="100"/>
    </location>
</feature>
<protein>
    <submittedName>
        <fullName evidence="2">Uncharacterized protein</fullName>
    </submittedName>
</protein>
<organism evidence="2 3">
    <name type="scientific">Postia placenta MAD-698-R-SB12</name>
    <dbReference type="NCBI Taxonomy" id="670580"/>
    <lineage>
        <taxon>Eukaryota</taxon>
        <taxon>Fungi</taxon>
        <taxon>Dikarya</taxon>
        <taxon>Basidiomycota</taxon>
        <taxon>Agaricomycotina</taxon>
        <taxon>Agaricomycetes</taxon>
        <taxon>Polyporales</taxon>
        <taxon>Adustoporiaceae</taxon>
        <taxon>Rhodonia</taxon>
    </lineage>
</organism>